<name>A0ABU1B1N3_9BACT</name>
<proteinExistence type="predicted"/>
<accession>A0ABU1B1N3</accession>
<dbReference type="Proteomes" id="UP001225316">
    <property type="component" value="Unassembled WGS sequence"/>
</dbReference>
<comment type="caution">
    <text evidence="2">The sequence shown here is derived from an EMBL/GenBank/DDBJ whole genome shotgun (WGS) entry which is preliminary data.</text>
</comment>
<feature type="transmembrane region" description="Helical" evidence="1">
    <location>
        <begin position="57"/>
        <end position="77"/>
    </location>
</feature>
<evidence type="ECO:0000256" key="1">
    <source>
        <dbReference type="SAM" id="Phobius"/>
    </source>
</evidence>
<keyword evidence="1" id="KW-1133">Transmembrane helix</keyword>
<sequence>METASYRILKSITVLTFLLSSIFWLSSQVVSVANQTYPVKNEENQEIGTVTIPYDYAESQILFFVLMAFSGIQLWTITHLGKRIVKVEEELEFTRTIKADPDATGQRR</sequence>
<gene>
    <name evidence="2" type="ORF">QEH52_19365</name>
</gene>
<protein>
    <submittedName>
        <fullName evidence="2">Uncharacterized protein</fullName>
    </submittedName>
</protein>
<keyword evidence="1" id="KW-0472">Membrane</keyword>
<keyword evidence="3" id="KW-1185">Reference proteome</keyword>
<evidence type="ECO:0000313" key="2">
    <source>
        <dbReference type="EMBL" id="MDQ8209687.1"/>
    </source>
</evidence>
<organism evidence="2 3">
    <name type="scientific">Thalassobacterium maritimum</name>
    <dbReference type="NCBI Taxonomy" id="3041265"/>
    <lineage>
        <taxon>Bacteria</taxon>
        <taxon>Pseudomonadati</taxon>
        <taxon>Verrucomicrobiota</taxon>
        <taxon>Opitutia</taxon>
        <taxon>Puniceicoccales</taxon>
        <taxon>Coraliomargaritaceae</taxon>
        <taxon>Thalassobacterium</taxon>
    </lineage>
</organism>
<reference evidence="2 3" key="1">
    <citation type="submission" date="2023-04" db="EMBL/GenBank/DDBJ databases">
        <title>A novel bacteria isolated from coastal sediment.</title>
        <authorList>
            <person name="Liu X.-J."/>
            <person name="Du Z.-J."/>
        </authorList>
    </citation>
    <scope>NUCLEOTIDE SEQUENCE [LARGE SCALE GENOMIC DNA]</scope>
    <source>
        <strain evidence="2 3">SDUM461003</strain>
    </source>
</reference>
<keyword evidence="1" id="KW-0812">Transmembrane</keyword>
<dbReference type="EMBL" id="JARXHW010000115">
    <property type="protein sequence ID" value="MDQ8209687.1"/>
    <property type="molecule type" value="Genomic_DNA"/>
</dbReference>
<evidence type="ECO:0000313" key="3">
    <source>
        <dbReference type="Proteomes" id="UP001225316"/>
    </source>
</evidence>
<dbReference type="RefSeq" id="WP_308952605.1">
    <property type="nucleotide sequence ID" value="NZ_JARXHW010000115.1"/>
</dbReference>